<keyword evidence="4 5" id="KW-0472">Membrane</keyword>
<dbReference type="InterPro" id="IPR032808">
    <property type="entry name" value="DoxX"/>
</dbReference>
<reference evidence="6 7" key="1">
    <citation type="journal article" date="2024" name="Front. Microbiol.">
        <title>Novel thermophilic genera Geochorda gen. nov. and Carboxydochorda gen. nov. from the deep terrestrial subsurface reveal the ecophysiological diversity in the class Limnochordia.</title>
        <authorList>
            <person name="Karnachuk O.V."/>
            <person name="Lukina A.P."/>
            <person name="Avakyan M.R."/>
            <person name="Kadnikov V.V."/>
            <person name="Begmatov S."/>
            <person name="Beletsky A.V."/>
            <person name="Vlasova K.G."/>
            <person name="Novikov A.A."/>
            <person name="Shcherbakova V.A."/>
            <person name="Mardanov A.V."/>
            <person name="Ravin N.V."/>
        </authorList>
    </citation>
    <scope>NUCLEOTIDE SEQUENCE [LARGE SCALE GENOMIC DNA]</scope>
    <source>
        <strain evidence="6 7">L945</strain>
    </source>
</reference>
<dbReference type="RefSeq" id="WP_324717940.1">
    <property type="nucleotide sequence ID" value="NZ_CP141615.1"/>
</dbReference>
<protein>
    <submittedName>
        <fullName evidence="6">DoxX family protein</fullName>
    </submittedName>
</protein>
<feature type="transmembrane region" description="Helical" evidence="5">
    <location>
        <begin position="44"/>
        <end position="64"/>
    </location>
</feature>
<evidence type="ECO:0000256" key="1">
    <source>
        <dbReference type="ARBA" id="ARBA00004141"/>
    </source>
</evidence>
<keyword evidence="7" id="KW-1185">Reference proteome</keyword>
<feature type="transmembrane region" description="Helical" evidence="5">
    <location>
        <begin position="102"/>
        <end position="123"/>
    </location>
</feature>
<gene>
    <name evidence="6" type="ORF">U7230_06615</name>
</gene>
<evidence type="ECO:0000256" key="3">
    <source>
        <dbReference type="ARBA" id="ARBA00022989"/>
    </source>
</evidence>
<evidence type="ECO:0000256" key="2">
    <source>
        <dbReference type="ARBA" id="ARBA00022692"/>
    </source>
</evidence>
<evidence type="ECO:0000256" key="4">
    <source>
        <dbReference type="ARBA" id="ARBA00023136"/>
    </source>
</evidence>
<feature type="transmembrane region" description="Helical" evidence="5">
    <location>
        <begin position="6"/>
        <end position="24"/>
    </location>
</feature>
<organism evidence="6 7">
    <name type="scientific">Carboxydichorda subterranea</name>
    <dbReference type="NCBI Taxonomy" id="3109565"/>
    <lineage>
        <taxon>Bacteria</taxon>
        <taxon>Bacillati</taxon>
        <taxon>Bacillota</taxon>
        <taxon>Limnochordia</taxon>
        <taxon>Limnochordales</taxon>
        <taxon>Geochordaceae</taxon>
        <taxon>Carboxydichorda</taxon>
    </lineage>
</organism>
<sequence>MDIVFLIGRIIYGGFFILNAFNHFRNVSSMAGYARSKGVAAPEAAVIGTGLMLLAGGLSVLLGYLPTVGLGLIVIFLVVVAFWMHSYWAVPDPMARMGEQTNFFKNLALAGAALMMTLLPQPWPLSLGG</sequence>
<dbReference type="EMBL" id="CP141615">
    <property type="protein sequence ID" value="WRP18667.1"/>
    <property type="molecule type" value="Genomic_DNA"/>
</dbReference>
<feature type="transmembrane region" description="Helical" evidence="5">
    <location>
        <begin position="70"/>
        <end position="90"/>
    </location>
</feature>
<evidence type="ECO:0000256" key="5">
    <source>
        <dbReference type="SAM" id="Phobius"/>
    </source>
</evidence>
<accession>A0ABZ1C3D3</accession>
<evidence type="ECO:0000313" key="6">
    <source>
        <dbReference type="EMBL" id="WRP18667.1"/>
    </source>
</evidence>
<keyword evidence="3 5" id="KW-1133">Transmembrane helix</keyword>
<proteinExistence type="predicted"/>
<keyword evidence="2 5" id="KW-0812">Transmembrane</keyword>
<evidence type="ECO:0000313" key="7">
    <source>
        <dbReference type="Proteomes" id="UP001332192"/>
    </source>
</evidence>
<name>A0ABZ1C3D3_9FIRM</name>
<dbReference type="Proteomes" id="UP001332192">
    <property type="component" value="Chromosome"/>
</dbReference>
<comment type="subcellular location">
    <subcellularLocation>
        <location evidence="1">Membrane</location>
        <topology evidence="1">Multi-pass membrane protein</topology>
    </subcellularLocation>
</comment>
<dbReference type="Pfam" id="PF07681">
    <property type="entry name" value="DoxX"/>
    <property type="match status" value="1"/>
</dbReference>